<sequence length="308" mass="35342">MSIETFLIDIHDYVLKKKIGSGTFGEVITIINKLTKEEFAAKLYRTNLDQFSDQKIFCTEIGISSRLSHMAIMKLKGFSFQNFKDEPYPIIVFNLMKNGSIGDMIDSSSKGLVCKEWTSTKRFINVVGIALGMKYLHSNHIVHRNLKPNNILLDSSFYLKIADFACATEVNLLNQNQTIIGTPLYISPEVISESYLTEKIDVFAFSLVVFQILANVPSRELYLNANSPMKLMNRVNNGERPKLERLSSQAQREFVSKCWEQDAETRYSFNEIVEFLLNTISERKVGENEFINEDVNFEEIDSYISLFQ</sequence>
<comment type="caution">
    <text evidence="3">The sequence shown here is derived from an EMBL/GenBank/DDBJ whole genome shotgun (WGS) entry which is preliminary data.</text>
</comment>
<dbReference type="GO" id="GO:0005737">
    <property type="term" value="C:cytoplasm"/>
    <property type="evidence" value="ECO:0007669"/>
    <property type="project" value="TreeGrafter"/>
</dbReference>
<dbReference type="Gene3D" id="1.10.510.10">
    <property type="entry name" value="Transferase(Phosphotransferase) domain 1"/>
    <property type="match status" value="1"/>
</dbReference>
<feature type="binding site" evidence="1">
    <location>
        <position position="42"/>
    </location>
    <ligand>
        <name>ATP</name>
        <dbReference type="ChEBI" id="CHEBI:30616"/>
    </ligand>
</feature>
<keyword evidence="4" id="KW-1185">Reference proteome</keyword>
<keyword evidence="1" id="KW-0547">Nucleotide-binding</keyword>
<dbReference type="InterPro" id="IPR011009">
    <property type="entry name" value="Kinase-like_dom_sf"/>
</dbReference>
<dbReference type="AlphaFoldDB" id="A0A1J4J2Q9"/>
<gene>
    <name evidence="3" type="ORF">TRFO_39975</name>
</gene>
<dbReference type="EMBL" id="MLAK01001373">
    <property type="protein sequence ID" value="OHS93728.1"/>
    <property type="molecule type" value="Genomic_DNA"/>
</dbReference>
<evidence type="ECO:0000259" key="2">
    <source>
        <dbReference type="PROSITE" id="PS50011"/>
    </source>
</evidence>
<dbReference type="RefSeq" id="XP_068346865.1">
    <property type="nucleotide sequence ID" value="XM_068512937.1"/>
</dbReference>
<dbReference type="PROSITE" id="PS00107">
    <property type="entry name" value="PROTEIN_KINASE_ATP"/>
    <property type="match status" value="1"/>
</dbReference>
<evidence type="ECO:0000313" key="3">
    <source>
        <dbReference type="EMBL" id="OHS93728.1"/>
    </source>
</evidence>
<dbReference type="VEuPathDB" id="TrichDB:TRFO_39975"/>
<dbReference type="Pfam" id="PF00069">
    <property type="entry name" value="Pkinase"/>
    <property type="match status" value="1"/>
</dbReference>
<name>A0A1J4J2Q9_9EUKA</name>
<proteinExistence type="predicted"/>
<dbReference type="InterPro" id="IPR045269">
    <property type="entry name" value="Atg1-like"/>
</dbReference>
<evidence type="ECO:0000256" key="1">
    <source>
        <dbReference type="PROSITE-ProRule" id="PRU10141"/>
    </source>
</evidence>
<dbReference type="InterPro" id="IPR000719">
    <property type="entry name" value="Prot_kinase_dom"/>
</dbReference>
<dbReference type="Proteomes" id="UP000179807">
    <property type="component" value="Unassembled WGS sequence"/>
</dbReference>
<dbReference type="PANTHER" id="PTHR24348:SF70">
    <property type="entry name" value="PROTEIN KINASE DOMAIN CONTAINING PROTEIN"/>
    <property type="match status" value="1"/>
</dbReference>
<dbReference type="PIRSF" id="PIRSF000654">
    <property type="entry name" value="Integrin-linked_kinase"/>
    <property type="match status" value="1"/>
</dbReference>
<organism evidence="3 4">
    <name type="scientific">Tritrichomonas foetus</name>
    <dbReference type="NCBI Taxonomy" id="1144522"/>
    <lineage>
        <taxon>Eukaryota</taxon>
        <taxon>Metamonada</taxon>
        <taxon>Parabasalia</taxon>
        <taxon>Tritrichomonadida</taxon>
        <taxon>Tritrichomonadidae</taxon>
        <taxon>Tritrichomonas</taxon>
    </lineage>
</organism>
<dbReference type="SUPFAM" id="SSF56112">
    <property type="entry name" value="Protein kinase-like (PK-like)"/>
    <property type="match status" value="1"/>
</dbReference>
<dbReference type="OrthoDB" id="10261027at2759"/>
<evidence type="ECO:0000313" key="4">
    <source>
        <dbReference type="Proteomes" id="UP000179807"/>
    </source>
</evidence>
<feature type="domain" description="Protein kinase" evidence="2">
    <location>
        <begin position="13"/>
        <end position="291"/>
    </location>
</feature>
<dbReference type="GO" id="GO:0005524">
    <property type="term" value="F:ATP binding"/>
    <property type="evidence" value="ECO:0007669"/>
    <property type="project" value="UniProtKB-UniRule"/>
</dbReference>
<dbReference type="GO" id="GO:0004674">
    <property type="term" value="F:protein serine/threonine kinase activity"/>
    <property type="evidence" value="ECO:0007669"/>
    <property type="project" value="InterPro"/>
</dbReference>
<accession>A0A1J4J2Q9</accession>
<dbReference type="InterPro" id="IPR017441">
    <property type="entry name" value="Protein_kinase_ATP_BS"/>
</dbReference>
<dbReference type="PANTHER" id="PTHR24348">
    <property type="entry name" value="SERINE/THREONINE-PROTEIN KINASE UNC-51-RELATED"/>
    <property type="match status" value="1"/>
</dbReference>
<dbReference type="GO" id="GO:0010506">
    <property type="term" value="P:regulation of autophagy"/>
    <property type="evidence" value="ECO:0007669"/>
    <property type="project" value="InterPro"/>
</dbReference>
<dbReference type="PROSITE" id="PS50011">
    <property type="entry name" value="PROTEIN_KINASE_DOM"/>
    <property type="match status" value="1"/>
</dbReference>
<keyword evidence="1" id="KW-0067">ATP-binding</keyword>
<protein>
    <recommendedName>
        <fullName evidence="2">Protein kinase domain-containing protein</fullName>
    </recommendedName>
</protein>
<reference evidence="3" key="1">
    <citation type="submission" date="2016-10" db="EMBL/GenBank/DDBJ databases">
        <authorList>
            <person name="Benchimol M."/>
            <person name="Almeida L.G."/>
            <person name="Vasconcelos A.T."/>
            <person name="Perreira-Neves A."/>
            <person name="Rosa I.A."/>
            <person name="Tasca T."/>
            <person name="Bogo M.R."/>
            <person name="de Souza W."/>
        </authorList>
    </citation>
    <scope>NUCLEOTIDE SEQUENCE [LARGE SCALE GENOMIC DNA]</scope>
    <source>
        <strain evidence="3">K</strain>
    </source>
</reference>
<dbReference type="GeneID" id="94847641"/>